<keyword evidence="7" id="KW-1185">Reference proteome</keyword>
<feature type="domain" description="FYVE-type" evidence="5">
    <location>
        <begin position="8"/>
        <end position="59"/>
    </location>
</feature>
<comment type="caution">
    <text evidence="6">The sequence shown here is derived from an EMBL/GenBank/DDBJ whole genome shotgun (WGS) entry which is preliminary data.</text>
</comment>
<keyword evidence="3" id="KW-0862">Zinc</keyword>
<dbReference type="GO" id="GO:0070936">
    <property type="term" value="P:protein K48-linked ubiquitination"/>
    <property type="evidence" value="ECO:0007669"/>
    <property type="project" value="TreeGrafter"/>
</dbReference>
<organism evidence="6 7">
    <name type="scientific">Brachionus plicatilis</name>
    <name type="common">Marine rotifer</name>
    <name type="synonym">Brachionus muelleri</name>
    <dbReference type="NCBI Taxonomy" id="10195"/>
    <lineage>
        <taxon>Eukaryota</taxon>
        <taxon>Metazoa</taxon>
        <taxon>Spiralia</taxon>
        <taxon>Gnathifera</taxon>
        <taxon>Rotifera</taxon>
        <taxon>Eurotatoria</taxon>
        <taxon>Monogononta</taxon>
        <taxon>Pseudotrocha</taxon>
        <taxon>Ploima</taxon>
        <taxon>Brachionidae</taxon>
        <taxon>Brachionus</taxon>
    </lineage>
</organism>
<dbReference type="Gene3D" id="1.10.720.140">
    <property type="match status" value="1"/>
</dbReference>
<gene>
    <name evidence="6" type="ORF">BpHYR1_028829</name>
</gene>
<dbReference type="SMART" id="SM00064">
    <property type="entry name" value="FYVE"/>
    <property type="match status" value="1"/>
</dbReference>
<dbReference type="GO" id="GO:1902042">
    <property type="term" value="P:negative regulation of extrinsic apoptotic signaling pathway via death domain receptors"/>
    <property type="evidence" value="ECO:0007669"/>
    <property type="project" value="TreeGrafter"/>
</dbReference>
<sequence>MSTKNDEANTTDTCENCSTSFNLFKRKKICTVCNQAFCQYCVSRLPQSARSSSRICNTCKTICAPQSTIDDLLNIKVKHLRSVLSTSSIPTNTCKEKRDLCGAMSTSAQPNTTQPLKPQHIFVFCLIYFLAKF</sequence>
<evidence type="ECO:0000256" key="1">
    <source>
        <dbReference type="ARBA" id="ARBA00022723"/>
    </source>
</evidence>
<keyword evidence="6" id="KW-0436">Ligase</keyword>
<dbReference type="AlphaFoldDB" id="A0A3M7PW48"/>
<dbReference type="GO" id="GO:0016874">
    <property type="term" value="F:ligase activity"/>
    <property type="evidence" value="ECO:0007669"/>
    <property type="project" value="UniProtKB-KW"/>
</dbReference>
<dbReference type="InterPro" id="IPR017455">
    <property type="entry name" value="Znf_FYVE-rel"/>
</dbReference>
<protein>
    <submittedName>
        <fullName evidence="6">E3 ubiquitin-ligase RNF34 isoform X1</fullName>
    </submittedName>
</protein>
<dbReference type="InterPro" id="IPR057299">
    <property type="entry name" value="RNF34_RFFL_SAP"/>
</dbReference>
<reference evidence="6 7" key="1">
    <citation type="journal article" date="2018" name="Sci. Rep.">
        <title>Genomic signatures of local adaptation to the degree of environmental predictability in rotifers.</title>
        <authorList>
            <person name="Franch-Gras L."/>
            <person name="Hahn C."/>
            <person name="Garcia-Roger E.M."/>
            <person name="Carmona M.J."/>
            <person name="Serra M."/>
            <person name="Gomez A."/>
        </authorList>
    </citation>
    <scope>NUCLEOTIDE SEQUENCE [LARGE SCALE GENOMIC DNA]</scope>
    <source>
        <strain evidence="6">HYR1</strain>
    </source>
</reference>
<name>A0A3M7PW48_BRAPC</name>
<dbReference type="GO" id="GO:0043161">
    <property type="term" value="P:proteasome-mediated ubiquitin-dependent protein catabolic process"/>
    <property type="evidence" value="ECO:0007669"/>
    <property type="project" value="TreeGrafter"/>
</dbReference>
<keyword evidence="2 4" id="KW-0863">Zinc-finger</keyword>
<evidence type="ECO:0000256" key="3">
    <source>
        <dbReference type="ARBA" id="ARBA00022833"/>
    </source>
</evidence>
<dbReference type="EMBL" id="REGN01008519">
    <property type="protein sequence ID" value="RNA03396.1"/>
    <property type="molecule type" value="Genomic_DNA"/>
</dbReference>
<evidence type="ECO:0000313" key="7">
    <source>
        <dbReference type="Proteomes" id="UP000276133"/>
    </source>
</evidence>
<evidence type="ECO:0000313" key="6">
    <source>
        <dbReference type="EMBL" id="RNA03396.1"/>
    </source>
</evidence>
<dbReference type="Pfam" id="PF01363">
    <property type="entry name" value="FYVE"/>
    <property type="match status" value="1"/>
</dbReference>
<dbReference type="Proteomes" id="UP000276133">
    <property type="component" value="Unassembled WGS sequence"/>
</dbReference>
<dbReference type="Pfam" id="PF23632">
    <property type="entry name" value="SAP_RNF34_RFFL"/>
    <property type="match status" value="1"/>
</dbReference>
<evidence type="ECO:0000256" key="2">
    <source>
        <dbReference type="ARBA" id="ARBA00022771"/>
    </source>
</evidence>
<keyword evidence="1" id="KW-0479">Metal-binding</keyword>
<dbReference type="OrthoDB" id="3045089at2759"/>
<accession>A0A3M7PW48</accession>
<dbReference type="PANTHER" id="PTHR14879">
    <property type="entry name" value="CASPASE REGULATOR, RING FINGER DOMAIN-CONTAINING"/>
    <property type="match status" value="1"/>
</dbReference>
<dbReference type="PANTHER" id="PTHR14879:SF15">
    <property type="entry name" value="E3 UBIQUITIN-PROTEIN LIGASE RIFIFYLIN-LIKE PROTEIN"/>
    <property type="match status" value="1"/>
</dbReference>
<dbReference type="PROSITE" id="PS50178">
    <property type="entry name" value="ZF_FYVE"/>
    <property type="match status" value="1"/>
</dbReference>
<evidence type="ECO:0000259" key="5">
    <source>
        <dbReference type="PROSITE" id="PS50178"/>
    </source>
</evidence>
<dbReference type="GO" id="GO:0005886">
    <property type="term" value="C:plasma membrane"/>
    <property type="evidence" value="ECO:0007669"/>
    <property type="project" value="TreeGrafter"/>
</dbReference>
<dbReference type="SUPFAM" id="SSF68906">
    <property type="entry name" value="SAP domain"/>
    <property type="match status" value="1"/>
</dbReference>
<dbReference type="SUPFAM" id="SSF57903">
    <property type="entry name" value="FYVE/PHD zinc finger"/>
    <property type="match status" value="1"/>
</dbReference>
<dbReference type="InterPro" id="IPR036361">
    <property type="entry name" value="SAP_dom_sf"/>
</dbReference>
<proteinExistence type="predicted"/>
<dbReference type="InterPro" id="IPR011011">
    <property type="entry name" value="Znf_FYVE_PHD"/>
</dbReference>
<dbReference type="InterPro" id="IPR051728">
    <property type="entry name" value="RING-FYVE_E3_ubiquitin-ligase"/>
</dbReference>
<dbReference type="GO" id="GO:0061630">
    <property type="term" value="F:ubiquitin protein ligase activity"/>
    <property type="evidence" value="ECO:0007669"/>
    <property type="project" value="TreeGrafter"/>
</dbReference>
<dbReference type="InterPro" id="IPR000306">
    <property type="entry name" value="Znf_FYVE"/>
</dbReference>
<dbReference type="GO" id="GO:0008270">
    <property type="term" value="F:zinc ion binding"/>
    <property type="evidence" value="ECO:0007669"/>
    <property type="project" value="UniProtKB-KW"/>
</dbReference>
<dbReference type="GO" id="GO:0005737">
    <property type="term" value="C:cytoplasm"/>
    <property type="evidence" value="ECO:0007669"/>
    <property type="project" value="TreeGrafter"/>
</dbReference>
<evidence type="ECO:0000256" key="4">
    <source>
        <dbReference type="PROSITE-ProRule" id="PRU00091"/>
    </source>
</evidence>